<proteinExistence type="predicted"/>
<evidence type="ECO:0000256" key="8">
    <source>
        <dbReference type="SAM" id="MobiDB-lite"/>
    </source>
</evidence>
<dbReference type="EMBL" id="JBGBPQ010000015">
    <property type="protein sequence ID" value="KAL1510669.1"/>
    <property type="molecule type" value="Genomic_DNA"/>
</dbReference>
<dbReference type="AlphaFoldDB" id="A0AB34IZZ3"/>
<keyword evidence="11" id="KW-1185">Reference proteome</keyword>
<evidence type="ECO:0000313" key="10">
    <source>
        <dbReference type="EMBL" id="KAL1510669.1"/>
    </source>
</evidence>
<evidence type="ECO:0000256" key="6">
    <source>
        <dbReference type="ARBA" id="ARBA00023042"/>
    </source>
</evidence>
<keyword evidence="4" id="KW-0949">S-adenosyl-L-methionine</keyword>
<keyword evidence="5" id="KW-0694">RNA-binding</keyword>
<dbReference type="GO" id="GO:0005634">
    <property type="term" value="C:nucleus"/>
    <property type="evidence" value="ECO:0007669"/>
    <property type="project" value="TreeGrafter"/>
</dbReference>
<evidence type="ECO:0000256" key="2">
    <source>
        <dbReference type="ARBA" id="ARBA00022603"/>
    </source>
</evidence>
<keyword evidence="2" id="KW-0489">Methyltransferase</keyword>
<dbReference type="SUPFAM" id="SSF53335">
    <property type="entry name" value="S-adenosyl-L-methionine-dependent methyltransferases"/>
    <property type="match status" value="1"/>
</dbReference>
<dbReference type="GO" id="GO:0003723">
    <property type="term" value="F:RNA binding"/>
    <property type="evidence" value="ECO:0007669"/>
    <property type="project" value="UniProtKB-KW"/>
</dbReference>
<dbReference type="CDD" id="cd02440">
    <property type="entry name" value="AdoMet_MTases"/>
    <property type="match status" value="1"/>
</dbReference>
<evidence type="ECO:0000256" key="5">
    <source>
        <dbReference type="ARBA" id="ARBA00022884"/>
    </source>
</evidence>
<comment type="catalytic activity">
    <reaction evidence="7">
        <text>a 5'-end (5'-triphosphoguanosine)-ribonucleoside in mRNA + S-adenosyl-L-methionine = a 5'-end (N(7)-methyl 5'-triphosphoguanosine)-ribonucleoside in mRNA + S-adenosyl-L-homocysteine</text>
        <dbReference type="Rhea" id="RHEA:67008"/>
        <dbReference type="Rhea" id="RHEA-COMP:17166"/>
        <dbReference type="Rhea" id="RHEA-COMP:17167"/>
        <dbReference type="ChEBI" id="CHEBI:57856"/>
        <dbReference type="ChEBI" id="CHEBI:59789"/>
        <dbReference type="ChEBI" id="CHEBI:156461"/>
        <dbReference type="ChEBI" id="CHEBI:167617"/>
        <dbReference type="EC" id="2.1.1.56"/>
    </reaction>
</comment>
<reference evidence="10 11" key="1">
    <citation type="journal article" date="2024" name="Science">
        <title>Giant polyketide synthase enzymes in the biosynthesis of giant marine polyether toxins.</title>
        <authorList>
            <person name="Fallon T.R."/>
            <person name="Shende V.V."/>
            <person name="Wierzbicki I.H."/>
            <person name="Pendleton A.L."/>
            <person name="Watervoot N.F."/>
            <person name="Auber R.P."/>
            <person name="Gonzalez D.J."/>
            <person name="Wisecaver J.H."/>
            <person name="Moore B.S."/>
        </authorList>
    </citation>
    <scope>NUCLEOTIDE SEQUENCE [LARGE SCALE GENOMIC DNA]</scope>
    <source>
        <strain evidence="10 11">12B1</strain>
    </source>
</reference>
<dbReference type="PRINTS" id="PR01217">
    <property type="entry name" value="PRICHEXTENSN"/>
</dbReference>
<keyword evidence="3" id="KW-0808">Transferase</keyword>
<evidence type="ECO:0000256" key="3">
    <source>
        <dbReference type="ARBA" id="ARBA00022679"/>
    </source>
</evidence>
<evidence type="ECO:0000256" key="7">
    <source>
        <dbReference type="ARBA" id="ARBA00044712"/>
    </source>
</evidence>
<feature type="region of interest" description="Disordered" evidence="8">
    <location>
        <begin position="1"/>
        <end position="175"/>
    </location>
</feature>
<dbReference type="InterPro" id="IPR004971">
    <property type="entry name" value="mRNA_G-N7_MeTrfase_dom"/>
</dbReference>
<evidence type="ECO:0000259" key="9">
    <source>
        <dbReference type="PROSITE" id="PS51562"/>
    </source>
</evidence>
<dbReference type="Gene3D" id="3.40.50.150">
    <property type="entry name" value="Vaccinia Virus protein VP39"/>
    <property type="match status" value="1"/>
</dbReference>
<accession>A0AB34IZZ3</accession>
<dbReference type="PROSITE" id="PS51562">
    <property type="entry name" value="RNA_CAP0_MT"/>
    <property type="match status" value="1"/>
</dbReference>
<dbReference type="InterPro" id="IPR039753">
    <property type="entry name" value="RG7MT1"/>
</dbReference>
<dbReference type="PANTHER" id="PTHR12189">
    <property type="entry name" value="MRNA GUANINE-7- METHYLTRANSFERASE"/>
    <property type="match status" value="1"/>
</dbReference>
<feature type="compositionally biased region" description="Pro residues" evidence="8">
    <location>
        <begin position="1"/>
        <end position="21"/>
    </location>
</feature>
<gene>
    <name evidence="10" type="ORF">AB1Y20_006966</name>
</gene>
<keyword evidence="6" id="KW-0506">mRNA capping</keyword>
<dbReference type="Pfam" id="PF03291">
    <property type="entry name" value="mRNA_G-N7_MeTrfase"/>
    <property type="match status" value="1"/>
</dbReference>
<evidence type="ECO:0000256" key="4">
    <source>
        <dbReference type="ARBA" id="ARBA00022691"/>
    </source>
</evidence>
<protein>
    <recommendedName>
        <fullName evidence="1">mRNA (guanine-N(7))-methyltransferase</fullName>
        <ecNumber evidence="1">2.1.1.56</ecNumber>
    </recommendedName>
</protein>
<feature type="compositionally biased region" description="Pro residues" evidence="8">
    <location>
        <begin position="33"/>
        <end position="83"/>
    </location>
</feature>
<feature type="domain" description="MRNA cap 0 methyltransferase" evidence="9">
    <location>
        <begin position="186"/>
        <end position="468"/>
    </location>
</feature>
<name>A0AB34IZZ3_PRYPA</name>
<sequence length="472" mass="51008">MAINPPLPLHVPPPPAPPRAPQPRLSTDAALRRPPPPPPPPPSHRPLPPPPTHPHLCRAPPPPPPLPPPPPPRERPPLPPPPPPRERPPRQPPSSRFYHPPRTRASPDLPPRPARAPRSPRHSSAHSHRYSPPRLPSPSSRAKRPRSPDREEEGRGRKLSAVERHYDSQASEGHARRQVLAVRERGALINYKRFANAVKRRMILQYAGRTLVDVGCGRGGDINKWREARVQRVIALDLSSAQLKEARRRAAEGSGRGGGGGTEIEWRHRSMLAPGLASELLPCLRGGADAVAAQFALQYAFRSEACAAALLGQVAALLREGGVFFGVAPDGEAIVRLIASHEAARDGALLLAPPALPFALQLRLLTPASPPPSPPAPPPAPHNRSVAAFGAELVFALEDTVTAGSGESECTEFLLYRSTLERLALAHRLVPIEMESLHTARAAGRSDPLTPSEQLVAELYFTFAFRKQGGAV</sequence>
<dbReference type="Proteomes" id="UP001515480">
    <property type="component" value="Unassembled WGS sequence"/>
</dbReference>
<dbReference type="PANTHER" id="PTHR12189:SF2">
    <property type="entry name" value="MRNA CAP GUANINE-N7 METHYLTRANSFERASE"/>
    <property type="match status" value="1"/>
</dbReference>
<comment type="caution">
    <text evidence="10">The sequence shown here is derived from an EMBL/GenBank/DDBJ whole genome shotgun (WGS) entry which is preliminary data.</text>
</comment>
<keyword evidence="6" id="KW-0507">mRNA processing</keyword>
<evidence type="ECO:0000313" key="11">
    <source>
        <dbReference type="Proteomes" id="UP001515480"/>
    </source>
</evidence>
<organism evidence="10 11">
    <name type="scientific">Prymnesium parvum</name>
    <name type="common">Toxic golden alga</name>
    <dbReference type="NCBI Taxonomy" id="97485"/>
    <lineage>
        <taxon>Eukaryota</taxon>
        <taxon>Haptista</taxon>
        <taxon>Haptophyta</taxon>
        <taxon>Prymnesiophyceae</taxon>
        <taxon>Prymnesiales</taxon>
        <taxon>Prymnesiaceae</taxon>
        <taxon>Prymnesium</taxon>
    </lineage>
</organism>
<dbReference type="InterPro" id="IPR029063">
    <property type="entry name" value="SAM-dependent_MTases_sf"/>
</dbReference>
<dbReference type="GO" id="GO:0004482">
    <property type="term" value="F:mRNA 5'-cap (guanine-N7-)-methyltransferase activity"/>
    <property type="evidence" value="ECO:0007669"/>
    <property type="project" value="UniProtKB-EC"/>
</dbReference>
<evidence type="ECO:0000256" key="1">
    <source>
        <dbReference type="ARBA" id="ARBA00011926"/>
    </source>
</evidence>
<feature type="compositionally biased region" description="Basic and acidic residues" evidence="8">
    <location>
        <begin position="146"/>
        <end position="167"/>
    </location>
</feature>
<feature type="compositionally biased region" description="Basic residues" evidence="8">
    <location>
        <begin position="118"/>
        <end position="131"/>
    </location>
</feature>
<dbReference type="EC" id="2.1.1.56" evidence="1"/>